<comment type="caution">
    <text evidence="1">The sequence shown here is derived from an EMBL/GenBank/DDBJ whole genome shotgun (WGS) entry which is preliminary data.</text>
</comment>
<dbReference type="EMBL" id="BSXW01000514">
    <property type="protein sequence ID" value="GMF24409.1"/>
    <property type="molecule type" value="Genomic_DNA"/>
</dbReference>
<dbReference type="Proteomes" id="UP001165083">
    <property type="component" value="Unassembled WGS sequence"/>
</dbReference>
<reference evidence="1" key="1">
    <citation type="submission" date="2023-04" db="EMBL/GenBank/DDBJ databases">
        <title>Phytophthora lilii NBRC 32176.</title>
        <authorList>
            <person name="Ichikawa N."/>
            <person name="Sato H."/>
            <person name="Tonouchi N."/>
        </authorList>
    </citation>
    <scope>NUCLEOTIDE SEQUENCE</scope>
    <source>
        <strain evidence="1">NBRC 32176</strain>
    </source>
</reference>
<evidence type="ECO:0000313" key="2">
    <source>
        <dbReference type="Proteomes" id="UP001165083"/>
    </source>
</evidence>
<protein>
    <submittedName>
        <fullName evidence="1">Unnamed protein product</fullName>
    </submittedName>
</protein>
<name>A0A9W6U2U7_9STRA</name>
<keyword evidence="2" id="KW-1185">Reference proteome</keyword>
<proteinExistence type="predicted"/>
<organism evidence="1 2">
    <name type="scientific">Phytophthora lilii</name>
    <dbReference type="NCBI Taxonomy" id="2077276"/>
    <lineage>
        <taxon>Eukaryota</taxon>
        <taxon>Sar</taxon>
        <taxon>Stramenopiles</taxon>
        <taxon>Oomycota</taxon>
        <taxon>Peronosporomycetes</taxon>
        <taxon>Peronosporales</taxon>
        <taxon>Peronosporaceae</taxon>
        <taxon>Phytophthora</taxon>
    </lineage>
</organism>
<evidence type="ECO:0000313" key="1">
    <source>
        <dbReference type="EMBL" id="GMF24409.1"/>
    </source>
</evidence>
<gene>
    <name evidence="1" type="ORF">Plil01_000999900</name>
</gene>
<accession>A0A9W6U2U7</accession>
<dbReference type="OrthoDB" id="94804at2759"/>
<sequence>MKLSQNSYQDAASHTSKTTSNTVFISQTVTMEAPHLACVILALSEQIIALSHVVHCIGEYLMPKTIDAAVYNDCQYVIQVHGATRRWTVEAMDVAAERGRFEILKWLSGV</sequence>
<dbReference type="AlphaFoldDB" id="A0A9W6U2U7"/>